<evidence type="ECO:0000313" key="3">
    <source>
        <dbReference type="Proteomes" id="UP000482578"/>
    </source>
</evidence>
<dbReference type="PROSITE" id="PS51257">
    <property type="entry name" value="PROKAR_LIPOPROTEIN"/>
    <property type="match status" value="1"/>
</dbReference>
<dbReference type="EMBL" id="JAAGAA010000007">
    <property type="protein sequence ID" value="NDV12987.1"/>
    <property type="molecule type" value="Genomic_DNA"/>
</dbReference>
<accession>A0A6B2KSR7</accession>
<evidence type="ECO:0000313" key="2">
    <source>
        <dbReference type="EMBL" id="NDV12987.1"/>
    </source>
</evidence>
<name>A0A6B2KSR7_9NEIS</name>
<proteinExistence type="predicted"/>
<dbReference type="Proteomes" id="UP000482578">
    <property type="component" value="Unassembled WGS sequence"/>
</dbReference>
<keyword evidence="3" id="KW-1185">Reference proteome</keyword>
<feature type="signal peptide" evidence="1">
    <location>
        <begin position="1"/>
        <end position="26"/>
    </location>
</feature>
<evidence type="ECO:0000256" key="1">
    <source>
        <dbReference type="SAM" id="SignalP"/>
    </source>
</evidence>
<comment type="caution">
    <text evidence="2">The sequence shown here is derived from an EMBL/GenBank/DDBJ whole genome shotgun (WGS) entry which is preliminary data.</text>
</comment>
<feature type="chain" id="PRO_5025384123" evidence="1">
    <location>
        <begin position="27"/>
        <end position="157"/>
    </location>
</feature>
<organism evidence="2 3">
    <name type="scientific">Crenobacter caeni</name>
    <dbReference type="NCBI Taxonomy" id="2705474"/>
    <lineage>
        <taxon>Bacteria</taxon>
        <taxon>Pseudomonadati</taxon>
        <taxon>Pseudomonadota</taxon>
        <taxon>Betaproteobacteria</taxon>
        <taxon>Neisseriales</taxon>
        <taxon>Neisseriaceae</taxon>
        <taxon>Crenobacter</taxon>
    </lineage>
</organism>
<dbReference type="AlphaFoldDB" id="A0A6B2KSR7"/>
<reference evidence="2 3" key="1">
    <citation type="submission" date="2020-02" db="EMBL/GenBank/DDBJ databases">
        <authorList>
            <person name="Yang Z."/>
        </authorList>
    </citation>
    <scope>NUCLEOTIDE SEQUENCE [LARGE SCALE GENOMIC DNA]</scope>
    <source>
        <strain evidence="2 3">HX-7-9</strain>
    </source>
</reference>
<keyword evidence="1" id="KW-0732">Signal</keyword>
<protein>
    <submittedName>
        <fullName evidence="2">Uncharacterized protein</fullName>
    </submittedName>
</protein>
<sequence>MIFHKKKNRLVRWVTLFGVAVLSACAAPHNPNVQLNAWVKANPVAAVQGALIIDVPVAGNAIADAMMVASLKAGVRSNVVDAIVEMLERPPAGLMLVSSRDADLAAATLESALRAVAGRATAGHRVVLLGSNPVPQAVLGAAGVAGVSVEAGPSPQR</sequence>
<gene>
    <name evidence="2" type="ORF">GZH52_09255</name>
</gene>